<dbReference type="STRING" id="765440.A0A0C3C0Z6"/>
<dbReference type="InterPro" id="IPR036771">
    <property type="entry name" value="ATPsynth_dsu/esu_N"/>
</dbReference>
<gene>
    <name evidence="15" type="ORF">PILCRDRAFT_819488</name>
</gene>
<evidence type="ECO:0000256" key="5">
    <source>
        <dbReference type="ARBA" id="ARBA00022781"/>
    </source>
</evidence>
<keyword evidence="7" id="KW-0809">Transit peptide</keyword>
<evidence type="ECO:0000256" key="7">
    <source>
        <dbReference type="ARBA" id="ARBA00022946"/>
    </source>
</evidence>
<dbReference type="Pfam" id="PF02823">
    <property type="entry name" value="ATP-synt_DE_N"/>
    <property type="match status" value="1"/>
</dbReference>
<dbReference type="InterPro" id="IPR020546">
    <property type="entry name" value="ATP_synth_F1_dsu/esu_N"/>
</dbReference>
<reference evidence="15 16" key="1">
    <citation type="submission" date="2014-04" db="EMBL/GenBank/DDBJ databases">
        <authorList>
            <consortium name="DOE Joint Genome Institute"/>
            <person name="Kuo A."/>
            <person name="Tarkka M."/>
            <person name="Buscot F."/>
            <person name="Kohler A."/>
            <person name="Nagy L.G."/>
            <person name="Floudas D."/>
            <person name="Copeland A."/>
            <person name="Barry K.W."/>
            <person name="Cichocki N."/>
            <person name="Veneault-Fourrey C."/>
            <person name="LaButti K."/>
            <person name="Lindquist E.A."/>
            <person name="Lipzen A."/>
            <person name="Lundell T."/>
            <person name="Morin E."/>
            <person name="Murat C."/>
            <person name="Sun H."/>
            <person name="Tunlid A."/>
            <person name="Henrissat B."/>
            <person name="Grigoriev I.V."/>
            <person name="Hibbett D.S."/>
            <person name="Martin F."/>
            <person name="Nordberg H.P."/>
            <person name="Cantor M.N."/>
            <person name="Hua S.X."/>
        </authorList>
    </citation>
    <scope>NUCLEOTIDE SEQUENCE [LARGE SCALE GENOMIC DNA]</scope>
    <source>
        <strain evidence="15 16">F 1598</strain>
    </source>
</reference>
<dbReference type="FunFam" id="2.60.15.10:FF:000003">
    <property type="entry name" value="ATP synthase subunit delta, mitochondrial"/>
    <property type="match status" value="1"/>
</dbReference>
<evidence type="ECO:0000256" key="3">
    <source>
        <dbReference type="ARBA" id="ARBA00016960"/>
    </source>
</evidence>
<protein>
    <recommendedName>
        <fullName evidence="3">ATP synthase subunit delta, mitochondrial</fullName>
    </recommendedName>
    <alternativeName>
        <fullName evidence="13">F-ATPase delta subunit</fullName>
    </alternativeName>
</protein>
<dbReference type="HAMAP" id="MF_00530">
    <property type="entry name" value="ATP_synth_epsil_bac"/>
    <property type="match status" value="1"/>
</dbReference>
<evidence type="ECO:0000256" key="8">
    <source>
        <dbReference type="ARBA" id="ARBA00023065"/>
    </source>
</evidence>
<dbReference type="GO" id="GO:0046933">
    <property type="term" value="F:proton-transporting ATP synthase activity, rotational mechanism"/>
    <property type="evidence" value="ECO:0007669"/>
    <property type="project" value="InterPro"/>
</dbReference>
<keyword evidence="8" id="KW-0406">Ion transport</keyword>
<dbReference type="FunCoup" id="A0A0C3C0Z6">
    <property type="interactions" value="252"/>
</dbReference>
<sequence>MSALRLLSTAARRAPSTFALSKRGYAEVSDKIKLSLVLPHQAIFTSTDVVQVNISAASGDMGILANHVPSIEPLRPGVVEVIESSNASKKWFISGGFATVHPNNKLTINVVEAAPLEDFSSEAIRANLQEALKVVAGNGSEDDKMEARIEADVYEALQHAVGSK</sequence>
<dbReference type="InParanoid" id="A0A0C3C0Z6"/>
<evidence type="ECO:0000256" key="6">
    <source>
        <dbReference type="ARBA" id="ARBA00022792"/>
    </source>
</evidence>
<dbReference type="EMBL" id="KN832991">
    <property type="protein sequence ID" value="KIM83247.1"/>
    <property type="molecule type" value="Genomic_DNA"/>
</dbReference>
<comment type="similarity">
    <text evidence="2">Belongs to the ATPase epsilon chain family.</text>
</comment>
<evidence type="ECO:0000256" key="12">
    <source>
        <dbReference type="ARBA" id="ARBA00023310"/>
    </source>
</evidence>
<evidence type="ECO:0000313" key="16">
    <source>
        <dbReference type="Proteomes" id="UP000054166"/>
    </source>
</evidence>
<evidence type="ECO:0000256" key="11">
    <source>
        <dbReference type="ARBA" id="ARBA00023196"/>
    </source>
</evidence>
<keyword evidence="10" id="KW-0472">Membrane</keyword>
<keyword evidence="6" id="KW-0999">Mitochondrion inner membrane</keyword>
<dbReference type="Gene3D" id="2.60.15.10">
    <property type="entry name" value="F0F1 ATP synthase delta/epsilon subunit, N-terminal"/>
    <property type="match status" value="1"/>
</dbReference>
<dbReference type="GO" id="GO:0045259">
    <property type="term" value="C:proton-transporting ATP synthase complex"/>
    <property type="evidence" value="ECO:0007669"/>
    <property type="project" value="UniProtKB-KW"/>
</dbReference>
<dbReference type="SUPFAM" id="SSF51344">
    <property type="entry name" value="Epsilon subunit of F1F0-ATP synthase N-terminal domain"/>
    <property type="match status" value="1"/>
</dbReference>
<name>A0A0C3C0Z6_PILCF</name>
<keyword evidence="9" id="KW-0496">Mitochondrion</keyword>
<reference evidence="16" key="2">
    <citation type="submission" date="2015-01" db="EMBL/GenBank/DDBJ databases">
        <title>Evolutionary Origins and Diversification of the Mycorrhizal Mutualists.</title>
        <authorList>
            <consortium name="DOE Joint Genome Institute"/>
            <consortium name="Mycorrhizal Genomics Consortium"/>
            <person name="Kohler A."/>
            <person name="Kuo A."/>
            <person name="Nagy L.G."/>
            <person name="Floudas D."/>
            <person name="Copeland A."/>
            <person name="Barry K.W."/>
            <person name="Cichocki N."/>
            <person name="Veneault-Fourrey C."/>
            <person name="LaButti K."/>
            <person name="Lindquist E.A."/>
            <person name="Lipzen A."/>
            <person name="Lundell T."/>
            <person name="Morin E."/>
            <person name="Murat C."/>
            <person name="Riley R."/>
            <person name="Ohm R."/>
            <person name="Sun H."/>
            <person name="Tunlid A."/>
            <person name="Henrissat B."/>
            <person name="Grigoriev I.V."/>
            <person name="Hibbett D.S."/>
            <person name="Martin F."/>
        </authorList>
    </citation>
    <scope>NUCLEOTIDE SEQUENCE [LARGE SCALE GENOMIC DNA]</scope>
    <source>
        <strain evidence="16">F 1598</strain>
    </source>
</reference>
<keyword evidence="4" id="KW-0813">Transport</keyword>
<keyword evidence="5" id="KW-0375">Hydrogen ion transport</keyword>
<dbReference type="AlphaFoldDB" id="A0A0C3C0Z6"/>
<keyword evidence="11" id="KW-0139">CF(1)</keyword>
<evidence type="ECO:0000256" key="2">
    <source>
        <dbReference type="ARBA" id="ARBA00005712"/>
    </source>
</evidence>
<dbReference type="GO" id="GO:0005743">
    <property type="term" value="C:mitochondrial inner membrane"/>
    <property type="evidence" value="ECO:0007669"/>
    <property type="project" value="UniProtKB-SubCell"/>
</dbReference>
<dbReference type="Proteomes" id="UP000054166">
    <property type="component" value="Unassembled WGS sequence"/>
</dbReference>
<dbReference type="OrthoDB" id="270171at2759"/>
<proteinExistence type="inferred from homology"/>
<dbReference type="CDD" id="cd12152">
    <property type="entry name" value="F1-ATPase_delta"/>
    <property type="match status" value="1"/>
</dbReference>
<evidence type="ECO:0000256" key="10">
    <source>
        <dbReference type="ARBA" id="ARBA00023136"/>
    </source>
</evidence>
<dbReference type="HOGENOM" id="CLU_084338_0_0_1"/>
<evidence type="ECO:0000256" key="13">
    <source>
        <dbReference type="ARBA" id="ARBA00031669"/>
    </source>
</evidence>
<dbReference type="InterPro" id="IPR001469">
    <property type="entry name" value="ATP_synth_F1_dsu/esu"/>
</dbReference>
<dbReference type="PANTHER" id="PTHR13822">
    <property type="entry name" value="ATP SYNTHASE DELTA/EPSILON CHAIN"/>
    <property type="match status" value="1"/>
</dbReference>
<comment type="subcellular location">
    <subcellularLocation>
        <location evidence="1">Mitochondrion inner membrane</location>
    </subcellularLocation>
</comment>
<accession>A0A0C3C0Z6</accession>
<dbReference type="PANTHER" id="PTHR13822:SF7">
    <property type="entry name" value="ATP SYNTHASE SUBUNIT DELTA, MITOCHONDRIAL"/>
    <property type="match status" value="1"/>
</dbReference>
<feature type="domain" description="ATP synthase F1 complex delta/epsilon subunit N-terminal" evidence="14">
    <location>
        <begin position="33"/>
        <end position="110"/>
    </location>
</feature>
<evidence type="ECO:0000259" key="14">
    <source>
        <dbReference type="Pfam" id="PF02823"/>
    </source>
</evidence>
<evidence type="ECO:0000256" key="4">
    <source>
        <dbReference type="ARBA" id="ARBA00022448"/>
    </source>
</evidence>
<organism evidence="15 16">
    <name type="scientific">Piloderma croceum (strain F 1598)</name>
    <dbReference type="NCBI Taxonomy" id="765440"/>
    <lineage>
        <taxon>Eukaryota</taxon>
        <taxon>Fungi</taxon>
        <taxon>Dikarya</taxon>
        <taxon>Basidiomycota</taxon>
        <taxon>Agaricomycotina</taxon>
        <taxon>Agaricomycetes</taxon>
        <taxon>Agaricomycetidae</taxon>
        <taxon>Atheliales</taxon>
        <taxon>Atheliaceae</taxon>
        <taxon>Piloderma</taxon>
    </lineage>
</organism>
<keyword evidence="16" id="KW-1185">Reference proteome</keyword>
<keyword evidence="12" id="KW-0066">ATP synthesis</keyword>
<evidence type="ECO:0000256" key="9">
    <source>
        <dbReference type="ARBA" id="ARBA00023128"/>
    </source>
</evidence>
<evidence type="ECO:0000313" key="15">
    <source>
        <dbReference type="EMBL" id="KIM83247.1"/>
    </source>
</evidence>
<dbReference type="Gene3D" id="6.10.140.880">
    <property type="match status" value="1"/>
</dbReference>
<evidence type="ECO:0000256" key="1">
    <source>
        <dbReference type="ARBA" id="ARBA00004273"/>
    </source>
</evidence>